<protein>
    <submittedName>
        <fullName evidence="2">Uncharacterized protein</fullName>
    </submittedName>
</protein>
<gene>
    <name evidence="2" type="ORF">ElyMa_001658700</name>
</gene>
<dbReference type="Proteomes" id="UP000762676">
    <property type="component" value="Unassembled WGS sequence"/>
</dbReference>
<proteinExistence type="predicted"/>
<evidence type="ECO:0000313" key="3">
    <source>
        <dbReference type="Proteomes" id="UP000762676"/>
    </source>
</evidence>
<accession>A0AAV4JN64</accession>
<dbReference type="EMBL" id="BMAT01003374">
    <property type="protein sequence ID" value="GFS24242.1"/>
    <property type="molecule type" value="Genomic_DNA"/>
</dbReference>
<evidence type="ECO:0000256" key="1">
    <source>
        <dbReference type="SAM" id="SignalP"/>
    </source>
</evidence>
<comment type="caution">
    <text evidence="2">The sequence shown here is derived from an EMBL/GenBank/DDBJ whole genome shotgun (WGS) entry which is preliminary data.</text>
</comment>
<sequence>MQNTSHTAATAITLLFATVTEQLLLLGPTLKQKSKELLSSYPTIHDTLDPWNSLREPAYSFARQRLQETEQVGRLRSTTTTTTTTTTTATATTVTTTTTTTTTTTPVSTTLNAQFQQNKK</sequence>
<reference evidence="2 3" key="1">
    <citation type="journal article" date="2021" name="Elife">
        <title>Chloroplast acquisition without the gene transfer in kleptoplastic sea slugs, Plakobranchus ocellatus.</title>
        <authorList>
            <person name="Maeda T."/>
            <person name="Takahashi S."/>
            <person name="Yoshida T."/>
            <person name="Shimamura S."/>
            <person name="Takaki Y."/>
            <person name="Nagai Y."/>
            <person name="Toyoda A."/>
            <person name="Suzuki Y."/>
            <person name="Arimoto A."/>
            <person name="Ishii H."/>
            <person name="Satoh N."/>
            <person name="Nishiyama T."/>
            <person name="Hasebe M."/>
            <person name="Maruyama T."/>
            <person name="Minagawa J."/>
            <person name="Obokata J."/>
            <person name="Shigenobu S."/>
        </authorList>
    </citation>
    <scope>NUCLEOTIDE SEQUENCE [LARGE SCALE GENOMIC DNA]</scope>
</reference>
<organism evidence="2 3">
    <name type="scientific">Elysia marginata</name>
    <dbReference type="NCBI Taxonomy" id="1093978"/>
    <lineage>
        <taxon>Eukaryota</taxon>
        <taxon>Metazoa</taxon>
        <taxon>Spiralia</taxon>
        <taxon>Lophotrochozoa</taxon>
        <taxon>Mollusca</taxon>
        <taxon>Gastropoda</taxon>
        <taxon>Heterobranchia</taxon>
        <taxon>Euthyneura</taxon>
        <taxon>Panpulmonata</taxon>
        <taxon>Sacoglossa</taxon>
        <taxon>Placobranchoidea</taxon>
        <taxon>Plakobranchidae</taxon>
        <taxon>Elysia</taxon>
    </lineage>
</organism>
<evidence type="ECO:0000313" key="2">
    <source>
        <dbReference type="EMBL" id="GFS24242.1"/>
    </source>
</evidence>
<name>A0AAV4JN64_9GAST</name>
<feature type="chain" id="PRO_5043663244" evidence="1">
    <location>
        <begin position="23"/>
        <end position="120"/>
    </location>
</feature>
<keyword evidence="3" id="KW-1185">Reference proteome</keyword>
<feature type="signal peptide" evidence="1">
    <location>
        <begin position="1"/>
        <end position="22"/>
    </location>
</feature>
<dbReference type="AlphaFoldDB" id="A0AAV4JN64"/>
<keyword evidence="1" id="KW-0732">Signal</keyword>